<evidence type="ECO:0000313" key="2">
    <source>
        <dbReference type="EMBL" id="SPZ85569.1"/>
    </source>
</evidence>
<accession>A0A2X2KU11</accession>
<evidence type="ECO:0000259" key="1">
    <source>
        <dbReference type="Pfam" id="PF14321"/>
    </source>
</evidence>
<dbReference type="AlphaFoldDB" id="A0A2X2KU11"/>
<reference evidence="2 3" key="1">
    <citation type="submission" date="2018-06" db="EMBL/GenBank/DDBJ databases">
        <authorList>
            <consortium name="Pathogen Informatics"/>
            <person name="Doyle S."/>
        </authorList>
    </citation>
    <scope>NUCLEOTIDE SEQUENCE [LARGE SCALE GENOMIC DNA]</scope>
    <source>
        <strain evidence="2 3">NCTC11343</strain>
    </source>
</reference>
<proteinExistence type="predicted"/>
<feature type="domain" description="DUF4382" evidence="1">
    <location>
        <begin position="56"/>
        <end position="178"/>
    </location>
</feature>
<name>A0A2X2KU11_SPHMU</name>
<organism evidence="2 3">
    <name type="scientific">Sphingobacterium multivorum</name>
    <dbReference type="NCBI Taxonomy" id="28454"/>
    <lineage>
        <taxon>Bacteria</taxon>
        <taxon>Pseudomonadati</taxon>
        <taxon>Bacteroidota</taxon>
        <taxon>Sphingobacteriia</taxon>
        <taxon>Sphingobacteriales</taxon>
        <taxon>Sphingobacteriaceae</taxon>
        <taxon>Sphingobacterium</taxon>
    </lineage>
</organism>
<dbReference type="GeneID" id="97181105"/>
<protein>
    <recommendedName>
        <fullName evidence="1">DUF4382 domain-containing protein</fullName>
    </recommendedName>
</protein>
<dbReference type="PROSITE" id="PS51257">
    <property type="entry name" value="PROKAR_LIPOPROTEIN"/>
    <property type="match status" value="1"/>
</dbReference>
<evidence type="ECO:0000313" key="3">
    <source>
        <dbReference type="Proteomes" id="UP000251241"/>
    </source>
</evidence>
<sequence>MPLISNRKNTKLTARRVSVLLHLMGLVLLILLGSCHEDDSPAPEQAHLKVTVKTEGDQYDAVHLEIQKLWTRTSAGGGKIEANKRVNILRIQKDSIIAGGHVPHGSLQEVMLKVAPKGNEIVIDDLPYALEMPQGQIIAVNIAADNKLSPNENHTLMLHINLSDFIQETAEGKFVINPNLTAVLD</sequence>
<dbReference type="Proteomes" id="UP000251241">
    <property type="component" value="Unassembled WGS sequence"/>
</dbReference>
<dbReference type="EMBL" id="UAUU01000008">
    <property type="protein sequence ID" value="SPZ85569.1"/>
    <property type="molecule type" value="Genomic_DNA"/>
</dbReference>
<dbReference type="Pfam" id="PF14321">
    <property type="entry name" value="DUF4382"/>
    <property type="match status" value="1"/>
</dbReference>
<dbReference type="InterPro" id="IPR025491">
    <property type="entry name" value="DUF4382"/>
</dbReference>
<gene>
    <name evidence="2" type="ORF">NCTC11343_02131</name>
</gene>
<dbReference type="RefSeq" id="WP_070568776.1">
    <property type="nucleotide sequence ID" value="NZ_CP068089.1"/>
</dbReference>